<reference evidence="3" key="1">
    <citation type="submission" date="2021-01" db="EMBL/GenBank/DDBJ databases">
        <title>Whole genome shotgun sequence of Actinoplanes nipponensis NBRC 14063.</title>
        <authorList>
            <person name="Komaki H."/>
            <person name="Tamura T."/>
        </authorList>
    </citation>
    <scope>NUCLEOTIDE SEQUENCE</scope>
    <source>
        <strain evidence="3">NBRC 14063</strain>
    </source>
</reference>
<feature type="domain" description="UspA" evidence="2">
    <location>
        <begin position="6"/>
        <end position="130"/>
    </location>
</feature>
<dbReference type="PANTHER" id="PTHR46268">
    <property type="entry name" value="STRESS RESPONSE PROTEIN NHAX"/>
    <property type="match status" value="1"/>
</dbReference>
<evidence type="ECO:0000259" key="2">
    <source>
        <dbReference type="Pfam" id="PF00582"/>
    </source>
</evidence>
<sequence length="286" mass="29321">MTGERAIGVGVGGAGGWQALAWAAEEAERSEGRLVLLHVCAPGSPLLRAREAPAHADVELVDPPLSRAYTSTQSRLGGQRVALRIRGGDPATALVDASAGVRLLVIGAGAGGRTVRRIIRHAHCPVVVVRPDLPARPDGPLAGHVVIGVDGSAAGRAALEFAVAYAAEHRAPLAAVHVAESEHADHYPDGVTPEATAPEALRLLAGETRRWTSRGPAPRIRHAVLHGPVSDALIRAGGGARLLVVGDKRRGAVGRARTGDVPLTVAAGAPCPVTVVPADQQEGVPL</sequence>
<dbReference type="Proteomes" id="UP000647172">
    <property type="component" value="Unassembled WGS sequence"/>
</dbReference>
<dbReference type="Pfam" id="PF00582">
    <property type="entry name" value="Usp"/>
    <property type="match status" value="2"/>
</dbReference>
<dbReference type="InterPro" id="IPR006015">
    <property type="entry name" value="Universal_stress_UspA"/>
</dbReference>
<dbReference type="SUPFAM" id="SSF52402">
    <property type="entry name" value="Adenine nucleotide alpha hydrolases-like"/>
    <property type="match status" value="2"/>
</dbReference>
<organism evidence="3 4">
    <name type="scientific">Actinoplanes nipponensis</name>
    <dbReference type="NCBI Taxonomy" id="135950"/>
    <lineage>
        <taxon>Bacteria</taxon>
        <taxon>Bacillati</taxon>
        <taxon>Actinomycetota</taxon>
        <taxon>Actinomycetes</taxon>
        <taxon>Micromonosporales</taxon>
        <taxon>Micromonosporaceae</taxon>
        <taxon>Actinoplanes</taxon>
    </lineage>
</organism>
<dbReference type="PRINTS" id="PR01438">
    <property type="entry name" value="UNVRSLSTRESS"/>
</dbReference>
<dbReference type="RefSeq" id="WP_203776636.1">
    <property type="nucleotide sequence ID" value="NZ_BAAAYJ010000021.1"/>
</dbReference>
<evidence type="ECO:0000313" key="3">
    <source>
        <dbReference type="EMBL" id="GIE54108.1"/>
    </source>
</evidence>
<evidence type="ECO:0000256" key="1">
    <source>
        <dbReference type="ARBA" id="ARBA00008791"/>
    </source>
</evidence>
<dbReference type="AlphaFoldDB" id="A0A919MTZ1"/>
<dbReference type="PANTHER" id="PTHR46268:SF6">
    <property type="entry name" value="UNIVERSAL STRESS PROTEIN UP12"/>
    <property type="match status" value="1"/>
</dbReference>
<name>A0A919MTZ1_9ACTN</name>
<dbReference type="InterPro" id="IPR006016">
    <property type="entry name" value="UspA"/>
</dbReference>
<gene>
    <name evidence="3" type="ORF">Ani05nite_76420</name>
</gene>
<dbReference type="Gene3D" id="3.40.50.620">
    <property type="entry name" value="HUPs"/>
    <property type="match status" value="2"/>
</dbReference>
<dbReference type="EMBL" id="BOMQ01000095">
    <property type="protein sequence ID" value="GIE54108.1"/>
    <property type="molecule type" value="Genomic_DNA"/>
</dbReference>
<accession>A0A919MTZ1</accession>
<dbReference type="InterPro" id="IPR014729">
    <property type="entry name" value="Rossmann-like_a/b/a_fold"/>
</dbReference>
<comment type="caution">
    <text evidence="3">The sequence shown here is derived from an EMBL/GenBank/DDBJ whole genome shotgun (WGS) entry which is preliminary data.</text>
</comment>
<proteinExistence type="inferred from homology"/>
<protein>
    <submittedName>
        <fullName evidence="3">Universal stress protein</fullName>
    </submittedName>
</protein>
<keyword evidence="4" id="KW-1185">Reference proteome</keyword>
<comment type="similarity">
    <text evidence="1">Belongs to the universal stress protein A family.</text>
</comment>
<evidence type="ECO:0000313" key="4">
    <source>
        <dbReference type="Proteomes" id="UP000647172"/>
    </source>
</evidence>
<feature type="domain" description="UspA" evidence="2">
    <location>
        <begin position="144"/>
        <end position="277"/>
    </location>
</feature>